<protein>
    <submittedName>
        <fullName evidence="1">Uncharacterized protein</fullName>
    </submittedName>
</protein>
<dbReference type="PROSITE" id="PS51257">
    <property type="entry name" value="PROKAR_LIPOPROTEIN"/>
    <property type="match status" value="1"/>
</dbReference>
<name>A0A1C2FZT6_9GAMM</name>
<dbReference type="STRING" id="163359.A9R16_01225"/>
<gene>
    <name evidence="1" type="ORF">C4900_14440</name>
</gene>
<evidence type="ECO:0000313" key="2">
    <source>
        <dbReference type="Proteomes" id="UP000253250"/>
    </source>
</evidence>
<comment type="caution">
    <text evidence="1">The sequence shown here is derived from an EMBL/GenBank/DDBJ whole genome shotgun (WGS) entry which is preliminary data.</text>
</comment>
<evidence type="ECO:0000313" key="1">
    <source>
        <dbReference type="EMBL" id="RCN56928.1"/>
    </source>
</evidence>
<accession>A0A1C2FZT6</accession>
<sequence length="130" mass="13829">MRSWPLAAMLLIAACAHKPPPPAPPAARPPVTRATLRLHTPTDLDAQGDVVIPKDAITHLGGLPGVFVLSPHGRARFRLIKIGTTSARLAQVLSGLDGHETLVLPPFRGVYDGSPIHPPTTTRRGQHGSR</sequence>
<organism evidence="1 2">
    <name type="scientific">Acidiferrobacter thiooxydans</name>
    <dbReference type="NCBI Taxonomy" id="163359"/>
    <lineage>
        <taxon>Bacteria</taxon>
        <taxon>Pseudomonadati</taxon>
        <taxon>Pseudomonadota</taxon>
        <taxon>Gammaproteobacteria</taxon>
        <taxon>Acidiferrobacterales</taxon>
        <taxon>Acidiferrobacteraceae</taxon>
        <taxon>Acidiferrobacter</taxon>
    </lineage>
</organism>
<reference evidence="1 2" key="1">
    <citation type="submission" date="2018-02" db="EMBL/GenBank/DDBJ databases">
        <title>Insights into the biology of acidophilic members of the Acidiferrobacteraceae family derived from comparative genomic analyses.</title>
        <authorList>
            <person name="Issotta F."/>
            <person name="Thyssen C."/>
            <person name="Mena C."/>
            <person name="Moya A."/>
            <person name="Bellenberg S."/>
            <person name="Sproer C."/>
            <person name="Covarrubias P.C."/>
            <person name="Sand W."/>
            <person name="Quatrini R."/>
            <person name="Vera M."/>
        </authorList>
    </citation>
    <scope>NUCLEOTIDE SEQUENCE [LARGE SCALE GENOMIC DNA]</scope>
    <source>
        <strain evidence="2">m-1</strain>
    </source>
</reference>
<dbReference type="AlphaFoldDB" id="A0A1C2FZT6"/>
<dbReference type="Gene3D" id="2.40.420.20">
    <property type="match status" value="1"/>
</dbReference>
<proteinExistence type="predicted"/>
<dbReference type="EMBL" id="PSYR01000002">
    <property type="protein sequence ID" value="RCN56928.1"/>
    <property type="molecule type" value="Genomic_DNA"/>
</dbReference>
<keyword evidence="2" id="KW-1185">Reference proteome</keyword>
<dbReference type="Proteomes" id="UP000253250">
    <property type="component" value="Unassembled WGS sequence"/>
</dbReference>